<evidence type="ECO:0000313" key="2">
    <source>
        <dbReference type="EMBL" id="MBM7561341.1"/>
    </source>
</evidence>
<keyword evidence="3" id="KW-1185">Reference proteome</keyword>
<gene>
    <name evidence="2" type="ORF">JOC49_000861</name>
</gene>
<dbReference type="Gene3D" id="3.30.70.1290">
    <property type="entry name" value="Transposase IS200-like"/>
    <property type="match status" value="1"/>
</dbReference>
<protein>
    <submittedName>
        <fullName evidence="2">REP element-mobilizing transposase RayT</fullName>
    </submittedName>
</protein>
<dbReference type="PANTHER" id="PTHR34322">
    <property type="entry name" value="TRANSPOSASE, Y1_TNP DOMAIN-CONTAINING"/>
    <property type="match status" value="1"/>
</dbReference>
<organism evidence="2 3">
    <name type="scientific">Fusibacter tunisiensis</name>
    <dbReference type="NCBI Taxonomy" id="1008308"/>
    <lineage>
        <taxon>Bacteria</taxon>
        <taxon>Bacillati</taxon>
        <taxon>Bacillota</taxon>
        <taxon>Clostridia</taxon>
        <taxon>Eubacteriales</taxon>
        <taxon>Eubacteriales Family XII. Incertae Sedis</taxon>
        <taxon>Fusibacter</taxon>
    </lineage>
</organism>
<accession>A0ABS2MPK7</accession>
<reference evidence="2 3" key="1">
    <citation type="submission" date="2021-01" db="EMBL/GenBank/DDBJ databases">
        <title>Genomic Encyclopedia of Type Strains, Phase IV (KMG-IV): sequencing the most valuable type-strain genomes for metagenomic binning, comparative biology and taxonomic classification.</title>
        <authorList>
            <person name="Goeker M."/>
        </authorList>
    </citation>
    <scope>NUCLEOTIDE SEQUENCE [LARGE SCALE GENOMIC DNA]</scope>
    <source>
        <strain evidence="2 3">DSM 24436</strain>
    </source>
</reference>
<evidence type="ECO:0000313" key="3">
    <source>
        <dbReference type="Proteomes" id="UP000767854"/>
    </source>
</evidence>
<dbReference type="InterPro" id="IPR036515">
    <property type="entry name" value="Transposase_17_sf"/>
</dbReference>
<feature type="domain" description="Transposase IS200-like" evidence="1">
    <location>
        <begin position="9"/>
        <end position="124"/>
    </location>
</feature>
<dbReference type="PANTHER" id="PTHR34322:SF2">
    <property type="entry name" value="TRANSPOSASE IS200-LIKE DOMAIN-CONTAINING PROTEIN"/>
    <property type="match status" value="1"/>
</dbReference>
<sequence length="265" mass="31559">MGRRAREISETCMYHIYSRGNGKQNIFESDRDCIAFLDKLYEVKVLYGIEIHAYCLMTNHFHFLMVHDDLGRISKAMQVLLSYHATRFNLVYDRSGVLFGNRFFSVPVENETHYVNLVKYIHYNPIRSKICEFPHEYPWSSYGEVIFPRERKLVDATQLIKNFQNIYGQNKEGMQWFLSKHEHSETLDSIFFEGYDLSSSERNYLLEQIESVYDGNIKQIASMENEERDAHIRKLYFDARIKIRHIERLTGISKRIIKRICNKKV</sequence>
<dbReference type="EMBL" id="JAFBDT010000004">
    <property type="protein sequence ID" value="MBM7561341.1"/>
    <property type="molecule type" value="Genomic_DNA"/>
</dbReference>
<name>A0ABS2MPK7_9FIRM</name>
<dbReference type="SMART" id="SM01321">
    <property type="entry name" value="Y1_Tnp"/>
    <property type="match status" value="1"/>
</dbReference>
<dbReference type="Pfam" id="PF01797">
    <property type="entry name" value="Y1_Tnp"/>
    <property type="match status" value="1"/>
</dbReference>
<dbReference type="SUPFAM" id="SSF143422">
    <property type="entry name" value="Transposase IS200-like"/>
    <property type="match status" value="1"/>
</dbReference>
<comment type="caution">
    <text evidence="2">The sequence shown here is derived from an EMBL/GenBank/DDBJ whole genome shotgun (WGS) entry which is preliminary data.</text>
</comment>
<proteinExistence type="predicted"/>
<dbReference type="InterPro" id="IPR002686">
    <property type="entry name" value="Transposase_17"/>
</dbReference>
<dbReference type="Proteomes" id="UP000767854">
    <property type="component" value="Unassembled WGS sequence"/>
</dbReference>
<evidence type="ECO:0000259" key="1">
    <source>
        <dbReference type="SMART" id="SM01321"/>
    </source>
</evidence>
<dbReference type="RefSeq" id="WP_204662753.1">
    <property type="nucleotide sequence ID" value="NZ_JAFBDT010000004.1"/>
</dbReference>